<keyword evidence="9" id="KW-0472">Membrane</keyword>
<accession>A0A212TAU1</accession>
<comment type="subunit">
    <text evidence="2">Homotrimer.</text>
</comment>
<evidence type="ECO:0000256" key="8">
    <source>
        <dbReference type="ARBA" id="ARBA00023114"/>
    </source>
</evidence>
<dbReference type="GO" id="GO:0009279">
    <property type="term" value="C:cell outer membrane"/>
    <property type="evidence" value="ECO:0007669"/>
    <property type="project" value="UniProtKB-SubCell"/>
</dbReference>
<dbReference type="OrthoDB" id="8951346at2"/>
<protein>
    <submittedName>
        <fullName evidence="13">Outer membrane protein (Porin)</fullName>
    </submittedName>
</protein>
<dbReference type="AlphaFoldDB" id="A0A212TAU1"/>
<gene>
    <name evidence="13" type="ORF">SAMN06295916_0779</name>
</gene>
<evidence type="ECO:0000256" key="3">
    <source>
        <dbReference type="ARBA" id="ARBA00022448"/>
    </source>
</evidence>
<evidence type="ECO:0000256" key="11">
    <source>
        <dbReference type="SAM" id="SignalP"/>
    </source>
</evidence>
<proteinExistence type="predicted"/>
<dbReference type="GO" id="GO:0015288">
    <property type="term" value="F:porin activity"/>
    <property type="evidence" value="ECO:0007669"/>
    <property type="project" value="UniProtKB-KW"/>
</dbReference>
<dbReference type="InterPro" id="IPR050298">
    <property type="entry name" value="Gram-neg_bact_OMP"/>
</dbReference>
<keyword evidence="7" id="KW-0406">Ion transport</keyword>
<evidence type="ECO:0000313" key="13">
    <source>
        <dbReference type="EMBL" id="SNC62941.1"/>
    </source>
</evidence>
<evidence type="ECO:0000259" key="12">
    <source>
        <dbReference type="Pfam" id="PF13609"/>
    </source>
</evidence>
<feature type="signal peptide" evidence="11">
    <location>
        <begin position="1"/>
        <end position="20"/>
    </location>
</feature>
<dbReference type="CDD" id="cd00342">
    <property type="entry name" value="gram_neg_porins"/>
    <property type="match status" value="1"/>
</dbReference>
<keyword evidence="3" id="KW-0813">Transport</keyword>
<feature type="chain" id="PRO_5013370055" evidence="11">
    <location>
        <begin position="21"/>
        <end position="356"/>
    </location>
</feature>
<evidence type="ECO:0000256" key="4">
    <source>
        <dbReference type="ARBA" id="ARBA00022452"/>
    </source>
</evidence>
<keyword evidence="14" id="KW-1185">Reference proteome</keyword>
<sequence>MKKHLLALAALATVSGAAFAQSNVTVYGFIDAGILTTNNATGGKNATMATSGQWFPSMIGFTGSEDLGGGLKANFNLQGSLTNQTGAAGDATNSSGTSLFGRYATVGLSGAYGKLDLGRQIDIMFLQSFVNGVIPTHTNSLAVNGLLAYGTAANTNSSTSGAFVNNAVAYVSPSFNGLKLQVQSSVGGQAGDKTKASQTAGILNYDAGSLSLSAGYEVANDASGGTAAKKSLVGAKYTIGQVLLAAQYHTYEQGVAAGKTVDARGYEIGLGYQLTPATLVAVNYEDMKDDKATTDKSPKIVSLKAKYDLSKRTYLYGTVANFNKDAAGAIYQGYASTKGSNTKSANNIGLGVVHSF</sequence>
<name>A0A212TAU1_9BURK</name>
<feature type="domain" description="Porin" evidence="12">
    <location>
        <begin position="7"/>
        <end position="326"/>
    </location>
</feature>
<evidence type="ECO:0000256" key="5">
    <source>
        <dbReference type="ARBA" id="ARBA00022692"/>
    </source>
</evidence>
<dbReference type="Pfam" id="PF13609">
    <property type="entry name" value="Porin_4"/>
    <property type="match status" value="1"/>
</dbReference>
<evidence type="ECO:0000256" key="10">
    <source>
        <dbReference type="ARBA" id="ARBA00023237"/>
    </source>
</evidence>
<keyword evidence="8" id="KW-0626">Porin</keyword>
<evidence type="ECO:0000256" key="9">
    <source>
        <dbReference type="ARBA" id="ARBA00023136"/>
    </source>
</evidence>
<dbReference type="RefSeq" id="WP_088812650.1">
    <property type="nucleotide sequence ID" value="NZ_FYEX01000001.1"/>
</dbReference>
<reference evidence="13 14" key="1">
    <citation type="submission" date="2017-06" db="EMBL/GenBank/DDBJ databases">
        <authorList>
            <person name="Kim H.J."/>
            <person name="Triplett B.A."/>
        </authorList>
    </citation>
    <scope>NUCLEOTIDE SEQUENCE [LARGE SCALE GENOMIC DNA]</scope>
    <source>
        <strain evidence="13 14">MWH-VicM1</strain>
    </source>
</reference>
<dbReference type="InterPro" id="IPR023614">
    <property type="entry name" value="Porin_dom_sf"/>
</dbReference>
<dbReference type="EMBL" id="FYEX01000001">
    <property type="protein sequence ID" value="SNC62941.1"/>
    <property type="molecule type" value="Genomic_DNA"/>
</dbReference>
<dbReference type="InterPro" id="IPR033900">
    <property type="entry name" value="Gram_neg_porin_domain"/>
</dbReference>
<evidence type="ECO:0000256" key="1">
    <source>
        <dbReference type="ARBA" id="ARBA00004571"/>
    </source>
</evidence>
<comment type="subcellular location">
    <subcellularLocation>
        <location evidence="1">Cell outer membrane</location>
        <topology evidence="1">Multi-pass membrane protein</topology>
    </subcellularLocation>
</comment>
<keyword evidence="10" id="KW-0998">Cell outer membrane</keyword>
<keyword evidence="5" id="KW-0812">Transmembrane</keyword>
<evidence type="ECO:0000256" key="7">
    <source>
        <dbReference type="ARBA" id="ARBA00023065"/>
    </source>
</evidence>
<evidence type="ECO:0000256" key="2">
    <source>
        <dbReference type="ARBA" id="ARBA00011233"/>
    </source>
</evidence>
<dbReference type="SUPFAM" id="SSF56935">
    <property type="entry name" value="Porins"/>
    <property type="match status" value="1"/>
</dbReference>
<dbReference type="PANTHER" id="PTHR34501">
    <property type="entry name" value="PROTEIN YDDL-RELATED"/>
    <property type="match status" value="1"/>
</dbReference>
<keyword evidence="4" id="KW-1134">Transmembrane beta strand</keyword>
<organism evidence="13 14">
    <name type="scientific">Polynucleobacter victoriensis</name>
    <dbReference type="NCBI Taxonomy" id="2049319"/>
    <lineage>
        <taxon>Bacteria</taxon>
        <taxon>Pseudomonadati</taxon>
        <taxon>Pseudomonadota</taxon>
        <taxon>Betaproteobacteria</taxon>
        <taxon>Burkholderiales</taxon>
        <taxon>Burkholderiaceae</taxon>
        <taxon>Polynucleobacter</taxon>
    </lineage>
</organism>
<evidence type="ECO:0000256" key="6">
    <source>
        <dbReference type="ARBA" id="ARBA00022729"/>
    </source>
</evidence>
<keyword evidence="6 11" id="KW-0732">Signal</keyword>
<evidence type="ECO:0000313" key="14">
    <source>
        <dbReference type="Proteomes" id="UP000197215"/>
    </source>
</evidence>
<dbReference type="Gene3D" id="2.40.160.10">
    <property type="entry name" value="Porin"/>
    <property type="match status" value="1"/>
</dbReference>
<dbReference type="Proteomes" id="UP000197215">
    <property type="component" value="Unassembled WGS sequence"/>
</dbReference>
<dbReference type="GO" id="GO:0006811">
    <property type="term" value="P:monoatomic ion transport"/>
    <property type="evidence" value="ECO:0007669"/>
    <property type="project" value="UniProtKB-KW"/>
</dbReference>
<dbReference type="GO" id="GO:0046930">
    <property type="term" value="C:pore complex"/>
    <property type="evidence" value="ECO:0007669"/>
    <property type="project" value="UniProtKB-KW"/>
</dbReference>
<dbReference type="PANTHER" id="PTHR34501:SF9">
    <property type="entry name" value="MAJOR OUTER MEMBRANE PROTEIN P.IA"/>
    <property type="match status" value="1"/>
</dbReference>